<feature type="transmembrane region" description="Helical" evidence="6">
    <location>
        <begin position="345"/>
        <end position="365"/>
    </location>
</feature>
<feature type="transmembrane region" description="Helical" evidence="6">
    <location>
        <begin position="316"/>
        <end position="339"/>
    </location>
</feature>
<dbReference type="Proteomes" id="UP000055136">
    <property type="component" value="Chromosome"/>
</dbReference>
<sequence length="395" mass="44030">MNPHRLAWATSIQYAEIVAAATLLAVIFTKESRKIPWTRETIVLTVFIIWMLITTFFAQIPDAAWFKWGKVWKVMLFIYITLMFINDPKRLQILVWVIVVSLGFYGFKGGIFTLQTGGSYLVLGPDGSFISTRGEIGTALNMTIPLMRYLQLSTPNRWIKHAMTISIGLTIFAVVGTSSRGAFLGLIAVLFFLFMKSRGKILLAIVIAASSFAAFNFMPAEWKERMHSIETYEEDASAMGRLDAWEFAINVANRNPLVGGGFEMTAGRRAAHSIYFQILGEHGYVGLGLFLALGAFTWMSASWVKRKTKRHEEMRWAGDMAAMLQVSIVAFGVGGAFISLAYFDLIYHFVAMVVILKVLTLNYLANPEKVKAVGQARQEPGNGGRMKYGNVDIGP</sequence>
<keyword evidence="2 6" id="KW-0812">Transmembrane</keyword>
<feature type="transmembrane region" description="Helical" evidence="6">
    <location>
        <begin position="165"/>
        <end position="194"/>
    </location>
</feature>
<dbReference type="NCBIfam" id="TIGR03097">
    <property type="entry name" value="PEP_O_lig_1"/>
    <property type="match status" value="1"/>
</dbReference>
<reference evidence="9" key="1">
    <citation type="submission" date="2015-10" db="EMBL/GenBank/DDBJ databases">
        <title>Description of Candidatus Tenderia electrophaga gen. nov, sp. nov., an Uncultivated Electroautotroph from a Biocathode Enrichment.</title>
        <authorList>
            <person name="Eddie B.J."/>
            <person name="Malanoski A.P."/>
            <person name="Wang Z."/>
            <person name="Hall R.J."/>
            <person name="Oh S.D."/>
            <person name="Heiner C."/>
            <person name="Lin B."/>
            <person name="Strycharz-Glaven S.M."/>
        </authorList>
    </citation>
    <scope>NUCLEOTIDE SEQUENCE [LARGE SCALE GENOMIC DNA]</scope>
    <source>
        <strain evidence="9">NRL1</strain>
    </source>
</reference>
<keyword evidence="3 6" id="KW-1133">Transmembrane helix</keyword>
<dbReference type="InterPro" id="IPR017528">
    <property type="entry name" value="CHP03097O-antigen_lig-rel"/>
</dbReference>
<comment type="subcellular location">
    <subcellularLocation>
        <location evidence="1">Membrane</location>
        <topology evidence="1">Multi-pass membrane protein</topology>
    </subcellularLocation>
</comment>
<dbReference type="Pfam" id="PF04932">
    <property type="entry name" value="Wzy_C"/>
    <property type="match status" value="1"/>
</dbReference>
<keyword evidence="4 6" id="KW-0472">Membrane</keyword>
<accession>A0A0S2TG32</accession>
<feature type="transmembrane region" description="Helical" evidence="6">
    <location>
        <begin position="66"/>
        <end position="86"/>
    </location>
</feature>
<evidence type="ECO:0000256" key="3">
    <source>
        <dbReference type="ARBA" id="ARBA00022989"/>
    </source>
</evidence>
<name>A0A0S2TG32_9GAMM</name>
<dbReference type="InterPro" id="IPR045979">
    <property type="entry name" value="DUF5935"/>
</dbReference>
<organism evidence="9 10">
    <name type="scientific">Candidatus Tenderia electrophaga</name>
    <dbReference type="NCBI Taxonomy" id="1748243"/>
    <lineage>
        <taxon>Bacteria</taxon>
        <taxon>Pseudomonadati</taxon>
        <taxon>Pseudomonadota</taxon>
        <taxon>Gammaproteobacteria</taxon>
        <taxon>Candidatus Tenderiales</taxon>
        <taxon>Candidatus Tenderiaceae</taxon>
        <taxon>Candidatus Tenderia</taxon>
    </lineage>
</organism>
<feature type="transmembrane region" description="Helical" evidence="6">
    <location>
        <begin position="93"/>
        <end position="114"/>
    </location>
</feature>
<evidence type="ECO:0000259" key="8">
    <source>
        <dbReference type="Pfam" id="PF19358"/>
    </source>
</evidence>
<dbReference type="AlphaFoldDB" id="A0A0S2TG32"/>
<dbReference type="KEGG" id="tee:Tel_13635"/>
<dbReference type="Pfam" id="PF19358">
    <property type="entry name" value="DUF5935"/>
    <property type="match status" value="1"/>
</dbReference>
<dbReference type="GO" id="GO:0016020">
    <property type="term" value="C:membrane"/>
    <property type="evidence" value="ECO:0007669"/>
    <property type="project" value="UniProtKB-SubCell"/>
</dbReference>
<dbReference type="InterPro" id="IPR007016">
    <property type="entry name" value="O-antigen_ligase-rel_domated"/>
</dbReference>
<evidence type="ECO:0000256" key="2">
    <source>
        <dbReference type="ARBA" id="ARBA00022692"/>
    </source>
</evidence>
<evidence type="ECO:0000256" key="5">
    <source>
        <dbReference type="SAM" id="MobiDB-lite"/>
    </source>
</evidence>
<dbReference type="PANTHER" id="PTHR37422">
    <property type="entry name" value="TEICHURONIC ACID BIOSYNTHESIS PROTEIN TUAE"/>
    <property type="match status" value="1"/>
</dbReference>
<feature type="transmembrane region" description="Helical" evidence="6">
    <location>
        <begin position="284"/>
        <end position="304"/>
    </location>
</feature>
<evidence type="ECO:0000256" key="1">
    <source>
        <dbReference type="ARBA" id="ARBA00004141"/>
    </source>
</evidence>
<feature type="domain" description="O-antigen ligase-related" evidence="7">
    <location>
        <begin position="167"/>
        <end position="291"/>
    </location>
</feature>
<proteinExistence type="predicted"/>
<evidence type="ECO:0000313" key="10">
    <source>
        <dbReference type="Proteomes" id="UP000055136"/>
    </source>
</evidence>
<dbReference type="EMBL" id="CP013099">
    <property type="protein sequence ID" value="ALP54090.1"/>
    <property type="molecule type" value="Genomic_DNA"/>
</dbReference>
<evidence type="ECO:0000313" key="9">
    <source>
        <dbReference type="EMBL" id="ALP54090.1"/>
    </source>
</evidence>
<dbReference type="PANTHER" id="PTHR37422:SF13">
    <property type="entry name" value="LIPOPOLYSACCHARIDE BIOSYNTHESIS PROTEIN PA4999-RELATED"/>
    <property type="match status" value="1"/>
</dbReference>
<keyword evidence="10" id="KW-1185">Reference proteome</keyword>
<gene>
    <name evidence="9" type="ORF">Tel_13635</name>
</gene>
<evidence type="ECO:0008006" key="11">
    <source>
        <dbReference type="Google" id="ProtNLM"/>
    </source>
</evidence>
<evidence type="ECO:0000259" key="7">
    <source>
        <dbReference type="Pfam" id="PF04932"/>
    </source>
</evidence>
<evidence type="ECO:0000256" key="6">
    <source>
        <dbReference type="SAM" id="Phobius"/>
    </source>
</evidence>
<feature type="transmembrane region" description="Helical" evidence="6">
    <location>
        <begin position="201"/>
        <end position="218"/>
    </location>
</feature>
<feature type="domain" description="DUF5935" evidence="8">
    <location>
        <begin position="2"/>
        <end position="150"/>
    </location>
</feature>
<feature type="transmembrane region" description="Helical" evidence="6">
    <location>
        <begin position="41"/>
        <end position="60"/>
    </location>
</feature>
<evidence type="ECO:0000256" key="4">
    <source>
        <dbReference type="ARBA" id="ARBA00023136"/>
    </source>
</evidence>
<feature type="transmembrane region" description="Helical" evidence="6">
    <location>
        <begin position="6"/>
        <end position="29"/>
    </location>
</feature>
<dbReference type="STRING" id="1748243.Tel_13635"/>
<feature type="region of interest" description="Disordered" evidence="5">
    <location>
        <begin position="375"/>
        <end position="395"/>
    </location>
</feature>
<protein>
    <recommendedName>
        <fullName evidence="11">Polymerase</fullName>
    </recommendedName>
</protein>
<dbReference type="InterPro" id="IPR051533">
    <property type="entry name" value="WaaL-like"/>
</dbReference>